<keyword evidence="1" id="KW-1133">Transmembrane helix</keyword>
<reference evidence="2" key="1">
    <citation type="submission" date="2017-10" db="EMBL/GenBank/DDBJ databases">
        <title>Kefir isolates.</title>
        <authorList>
            <person name="Kim Y."/>
            <person name="Blasche S."/>
        </authorList>
    </citation>
    <scope>NUCLEOTIDE SEQUENCE [LARGE SCALE GENOMIC DNA]</scope>
    <source>
        <strain evidence="2">OG2-2</strain>
    </source>
</reference>
<feature type="transmembrane region" description="Helical" evidence="1">
    <location>
        <begin position="46"/>
        <end position="71"/>
    </location>
</feature>
<sequence length="238" mass="27236">MNTSVFVSAGIAGGVLLTCAALHITYLGMRAKRESEAMLRRARYPWWVLVIVDIFLVGFGSFFAFVLSVILTPSAGTPIVIVLFAVPMCLIFAFFIFIILLIRGLTIRYIELVPSGFVFRSGFGRVHNIPFSDIKGYDYRPARFDFEGTLRVSMGDRRAVNTSRGDRLRVINHEGKKILQTQVRHSAMPDYVGQCLMFRGMQERWPQLGYSEDEKILAEYTKDVVVRYLTVNRWRQDF</sequence>
<gene>
    <name evidence="2" type="ORF">CRM92_03495</name>
</gene>
<feature type="transmembrane region" description="Helical" evidence="1">
    <location>
        <begin position="77"/>
        <end position="102"/>
    </location>
</feature>
<keyword evidence="1" id="KW-0472">Membrane</keyword>
<feature type="transmembrane region" description="Helical" evidence="1">
    <location>
        <begin position="6"/>
        <end position="26"/>
    </location>
</feature>
<evidence type="ECO:0000313" key="3">
    <source>
        <dbReference type="Proteomes" id="UP000219947"/>
    </source>
</evidence>
<dbReference type="AlphaFoldDB" id="A0A2A8D7Y8"/>
<organism evidence="2 3">
    <name type="scientific">Rothia dentocariosa</name>
    <dbReference type="NCBI Taxonomy" id="2047"/>
    <lineage>
        <taxon>Bacteria</taxon>
        <taxon>Bacillati</taxon>
        <taxon>Actinomycetota</taxon>
        <taxon>Actinomycetes</taxon>
        <taxon>Micrococcales</taxon>
        <taxon>Micrococcaceae</taxon>
        <taxon>Rothia</taxon>
    </lineage>
</organism>
<keyword evidence="3" id="KW-1185">Reference proteome</keyword>
<keyword evidence="1" id="KW-0812">Transmembrane</keyword>
<comment type="caution">
    <text evidence="2">The sequence shown here is derived from an EMBL/GenBank/DDBJ whole genome shotgun (WGS) entry which is preliminary data.</text>
</comment>
<dbReference type="RefSeq" id="WP_070661910.1">
    <property type="nucleotide sequence ID" value="NZ_CAKARO010000001.1"/>
</dbReference>
<name>A0A2A8D7Y8_9MICC</name>
<dbReference type="EMBL" id="PDEV01000001">
    <property type="protein sequence ID" value="PEN17095.1"/>
    <property type="molecule type" value="Genomic_DNA"/>
</dbReference>
<accession>A0A2A8D7Y8</accession>
<protein>
    <submittedName>
        <fullName evidence="2">Uncharacterized protein</fullName>
    </submittedName>
</protein>
<proteinExistence type="predicted"/>
<dbReference type="Proteomes" id="UP000219947">
    <property type="component" value="Unassembled WGS sequence"/>
</dbReference>
<evidence type="ECO:0000256" key="1">
    <source>
        <dbReference type="SAM" id="Phobius"/>
    </source>
</evidence>
<evidence type="ECO:0000313" key="2">
    <source>
        <dbReference type="EMBL" id="PEN17095.1"/>
    </source>
</evidence>